<evidence type="ECO:0000313" key="3">
    <source>
        <dbReference type="Proteomes" id="UP000789901"/>
    </source>
</evidence>
<dbReference type="EMBL" id="CAJVQB010002455">
    <property type="protein sequence ID" value="CAG8575596.1"/>
    <property type="molecule type" value="Genomic_DNA"/>
</dbReference>
<feature type="region of interest" description="Disordered" evidence="1">
    <location>
        <begin position="14"/>
        <end position="41"/>
    </location>
</feature>
<proteinExistence type="predicted"/>
<gene>
    <name evidence="2" type="ORF">GMARGA_LOCUS5703</name>
</gene>
<reference evidence="2 3" key="1">
    <citation type="submission" date="2021-06" db="EMBL/GenBank/DDBJ databases">
        <authorList>
            <person name="Kallberg Y."/>
            <person name="Tangrot J."/>
            <person name="Rosling A."/>
        </authorList>
    </citation>
    <scope>NUCLEOTIDE SEQUENCE [LARGE SCALE GENOMIC DNA]</scope>
    <source>
        <strain evidence="2 3">120-4 pot B 10/14</strain>
    </source>
</reference>
<keyword evidence="3" id="KW-1185">Reference proteome</keyword>
<feature type="compositionally biased region" description="Basic and acidic residues" evidence="1">
    <location>
        <begin position="26"/>
        <end position="41"/>
    </location>
</feature>
<comment type="caution">
    <text evidence="2">The sequence shown here is derived from an EMBL/GenBank/DDBJ whole genome shotgun (WGS) entry which is preliminary data.</text>
</comment>
<evidence type="ECO:0000313" key="2">
    <source>
        <dbReference type="EMBL" id="CAG8575596.1"/>
    </source>
</evidence>
<dbReference type="Proteomes" id="UP000789901">
    <property type="component" value="Unassembled WGS sequence"/>
</dbReference>
<sequence>MLEKQILYMMPIGITKGSKQKKNEKRRFQSPKEKMTRKKGELNRLENLAKMDSTSCEIDNCQNRVKNKGVKEEKKQEKHLLDTLIWNNNSRKEHYKKLVKIERLTSSGNHLQIMSSE</sequence>
<organism evidence="2 3">
    <name type="scientific">Gigaspora margarita</name>
    <dbReference type="NCBI Taxonomy" id="4874"/>
    <lineage>
        <taxon>Eukaryota</taxon>
        <taxon>Fungi</taxon>
        <taxon>Fungi incertae sedis</taxon>
        <taxon>Mucoromycota</taxon>
        <taxon>Glomeromycotina</taxon>
        <taxon>Glomeromycetes</taxon>
        <taxon>Diversisporales</taxon>
        <taxon>Gigasporaceae</taxon>
        <taxon>Gigaspora</taxon>
    </lineage>
</organism>
<name>A0ABN7UG35_GIGMA</name>
<evidence type="ECO:0000256" key="1">
    <source>
        <dbReference type="SAM" id="MobiDB-lite"/>
    </source>
</evidence>
<accession>A0ABN7UG35</accession>
<protein>
    <submittedName>
        <fullName evidence="2">41935_t:CDS:1</fullName>
    </submittedName>
</protein>